<accession>A0ABR6BTS8</accession>
<comment type="caution">
    <text evidence="1">The sequence shown here is derived from an EMBL/GenBank/DDBJ whole genome shotgun (WGS) entry which is preliminary data.</text>
</comment>
<evidence type="ECO:0000313" key="2">
    <source>
        <dbReference type="Proteomes" id="UP000517916"/>
    </source>
</evidence>
<dbReference type="Pfam" id="PF02597">
    <property type="entry name" value="ThiS"/>
    <property type="match status" value="1"/>
</dbReference>
<dbReference type="Gene3D" id="3.10.20.30">
    <property type="match status" value="1"/>
</dbReference>
<keyword evidence="2" id="KW-1185">Reference proteome</keyword>
<reference evidence="1 2" key="1">
    <citation type="submission" date="2020-08" db="EMBL/GenBank/DDBJ databases">
        <title>Genomic Encyclopedia of Archaeal and Bacterial Type Strains, Phase II (KMG-II): from individual species to whole genera.</title>
        <authorList>
            <person name="Goeker M."/>
        </authorList>
    </citation>
    <scope>NUCLEOTIDE SEQUENCE [LARGE SCALE GENOMIC DNA]</scope>
    <source>
        <strain evidence="1 2">DSM 43850</strain>
    </source>
</reference>
<proteinExistence type="predicted"/>
<dbReference type="PANTHER" id="PTHR38031">
    <property type="entry name" value="SULFUR CARRIER PROTEIN SLR0821-RELATED"/>
    <property type="match status" value="1"/>
</dbReference>
<dbReference type="InterPro" id="IPR003749">
    <property type="entry name" value="ThiS/MoaD-like"/>
</dbReference>
<dbReference type="SUPFAM" id="SSF54285">
    <property type="entry name" value="MoaD/ThiS"/>
    <property type="match status" value="1"/>
</dbReference>
<sequence>MLVVLLLPGVLRPHAGGNAKLEVEVGEPATVGALLDVVAARYPLLERRLRDERRVLRRYVNVYVGGEECRQLNGADTALTEGAEVQVIPSVAGG</sequence>
<dbReference type="PANTHER" id="PTHR38031:SF1">
    <property type="entry name" value="SULFUR CARRIER PROTEIN CYSO"/>
    <property type="match status" value="1"/>
</dbReference>
<organism evidence="1 2">
    <name type="scientific">Kutzneria viridogrisea</name>
    <dbReference type="NCBI Taxonomy" id="47990"/>
    <lineage>
        <taxon>Bacteria</taxon>
        <taxon>Bacillati</taxon>
        <taxon>Actinomycetota</taxon>
        <taxon>Actinomycetes</taxon>
        <taxon>Pseudonocardiales</taxon>
        <taxon>Pseudonocardiaceae</taxon>
        <taxon>Kutzneria</taxon>
    </lineage>
</organism>
<protein>
    <submittedName>
        <fullName evidence="1">Molybdopterin converting factor small subunit</fullName>
    </submittedName>
</protein>
<dbReference type="RefSeq" id="WP_025354878.1">
    <property type="nucleotide sequence ID" value="NZ_BAAABQ010000054.1"/>
</dbReference>
<dbReference type="Proteomes" id="UP000517916">
    <property type="component" value="Unassembled WGS sequence"/>
</dbReference>
<evidence type="ECO:0000313" key="1">
    <source>
        <dbReference type="EMBL" id="MBA8930317.1"/>
    </source>
</evidence>
<dbReference type="EMBL" id="JACJID010000006">
    <property type="protein sequence ID" value="MBA8930317.1"/>
    <property type="molecule type" value="Genomic_DNA"/>
</dbReference>
<dbReference type="InterPro" id="IPR016155">
    <property type="entry name" value="Mopterin_synth/thiamin_S_b"/>
</dbReference>
<dbReference type="InterPro" id="IPR052045">
    <property type="entry name" value="Sulfur_Carrier/Prot_Modifier"/>
</dbReference>
<name>A0ABR6BTS8_9PSEU</name>
<dbReference type="InterPro" id="IPR012675">
    <property type="entry name" value="Beta-grasp_dom_sf"/>
</dbReference>
<gene>
    <name evidence="1" type="ORF">BC739_007550</name>
</gene>